<dbReference type="Proteomes" id="UP000182334">
    <property type="component" value="Chromosome III"/>
</dbReference>
<sequence length="235" mass="25491">MPKALLAITSYNGKFYDDGTKTGVFVVEALHPYEVLVKNGFEVDFVSHTGSFGWDEHSLAPDFLSAEEKAIIEDPNSPFMKGMNLAKKPEDVNAADYDIFFASAGHGSCFDYPKSEGLHKLVAEIYANNKVVGAVCHAPVIFDGLKDVNGNLLIKGKKITGFTDEGEEILGLVKIMERDNVKTVQKVAEDNGATYVQPEGPWGSFAVVDGRLVTGVNPASAVETTEKCIETLKQL</sequence>
<dbReference type="Gene3D" id="3.40.50.880">
    <property type="match status" value="1"/>
</dbReference>
<dbReference type="InterPro" id="IPR050325">
    <property type="entry name" value="Prot/Nucl_acid_deglycase"/>
</dbReference>
<evidence type="ECO:0000313" key="9">
    <source>
        <dbReference type="Proteomes" id="UP000182259"/>
    </source>
</evidence>
<evidence type="ECO:0000313" key="8">
    <source>
        <dbReference type="EMBL" id="SGZ52326.1"/>
    </source>
</evidence>
<name>A0A1L0BB01_9ASCO</name>
<dbReference type="Proteomes" id="UP000182259">
    <property type="component" value="Chromosome I"/>
</dbReference>
<keyword evidence="3" id="KW-0456">Lyase</keyword>
<comment type="catalytic activity">
    <reaction evidence="5">
        <text>methylglyoxal + H2O = (R)-lactate + H(+)</text>
        <dbReference type="Rhea" id="RHEA:27754"/>
        <dbReference type="ChEBI" id="CHEBI:15377"/>
        <dbReference type="ChEBI" id="CHEBI:15378"/>
        <dbReference type="ChEBI" id="CHEBI:16004"/>
        <dbReference type="ChEBI" id="CHEBI:17158"/>
        <dbReference type="EC" id="4.2.1.130"/>
    </reaction>
</comment>
<evidence type="ECO:0000313" key="10">
    <source>
        <dbReference type="Proteomes" id="UP000182334"/>
    </source>
</evidence>
<gene>
    <name evidence="7" type="ORF">SAMEA4029009_CIC11G00000000063</name>
    <name evidence="8" type="ORF">SAMEA4029010_CIC11G00000001535</name>
</gene>
<evidence type="ECO:0000256" key="4">
    <source>
        <dbReference type="ARBA" id="ARBA00038493"/>
    </source>
</evidence>
<evidence type="ECO:0000256" key="2">
    <source>
        <dbReference type="ARBA" id="ARBA00023016"/>
    </source>
</evidence>
<dbReference type="PANTHER" id="PTHR48094">
    <property type="entry name" value="PROTEIN/NUCLEIC ACID DEGLYCASE DJ-1-RELATED"/>
    <property type="match status" value="1"/>
</dbReference>
<protein>
    <recommendedName>
        <fullName evidence="1">D-lactate dehydratase</fullName>
        <ecNumber evidence="1">4.2.1.130</ecNumber>
    </recommendedName>
</protein>
<dbReference type="FunFam" id="3.40.50.880:FF:000051">
    <property type="entry name" value="Glutathione-independent glyoxalase HSP31"/>
    <property type="match status" value="1"/>
</dbReference>
<organism evidence="7 9">
    <name type="scientific">Sungouiella intermedia</name>
    <dbReference type="NCBI Taxonomy" id="45354"/>
    <lineage>
        <taxon>Eukaryota</taxon>
        <taxon>Fungi</taxon>
        <taxon>Dikarya</taxon>
        <taxon>Ascomycota</taxon>
        <taxon>Saccharomycotina</taxon>
        <taxon>Pichiomycetes</taxon>
        <taxon>Metschnikowiaceae</taxon>
        <taxon>Sungouiella</taxon>
    </lineage>
</organism>
<keyword evidence="10" id="KW-1185">Reference proteome</keyword>
<keyword evidence="2" id="KW-0346">Stress response</keyword>
<dbReference type="PANTHER" id="PTHR48094:SF11">
    <property type="entry name" value="GLUTATHIONE-INDEPENDENT GLYOXALASE HSP31-RELATED"/>
    <property type="match status" value="1"/>
</dbReference>
<dbReference type="AlphaFoldDB" id="A0A1L0BB01"/>
<dbReference type="SUPFAM" id="SSF52317">
    <property type="entry name" value="Class I glutamine amidotransferase-like"/>
    <property type="match status" value="1"/>
</dbReference>
<dbReference type="GO" id="GO:0019172">
    <property type="term" value="F:glyoxalase III activity"/>
    <property type="evidence" value="ECO:0007669"/>
    <property type="project" value="UniProtKB-EC"/>
</dbReference>
<dbReference type="InterPro" id="IPR002818">
    <property type="entry name" value="DJ-1/PfpI"/>
</dbReference>
<dbReference type="GO" id="GO:0005737">
    <property type="term" value="C:cytoplasm"/>
    <property type="evidence" value="ECO:0007669"/>
    <property type="project" value="TreeGrafter"/>
</dbReference>
<dbReference type="STRING" id="45354.A0A1L0BB01"/>
<accession>A0A1L0BB01</accession>
<dbReference type="OrthoDB" id="543156at2759"/>
<proteinExistence type="inferred from homology"/>
<evidence type="ECO:0000256" key="1">
    <source>
        <dbReference type="ARBA" id="ARBA00013134"/>
    </source>
</evidence>
<evidence type="ECO:0000313" key="7">
    <source>
        <dbReference type="EMBL" id="SGZ48662.1"/>
    </source>
</evidence>
<dbReference type="InterPro" id="IPR029062">
    <property type="entry name" value="Class_I_gatase-like"/>
</dbReference>
<feature type="domain" description="DJ-1/PfpI" evidence="6">
    <location>
        <begin position="27"/>
        <end position="230"/>
    </location>
</feature>
<dbReference type="EMBL" id="LT635764">
    <property type="protein sequence ID" value="SGZ48662.1"/>
    <property type="molecule type" value="Genomic_DNA"/>
</dbReference>
<dbReference type="EC" id="4.2.1.130" evidence="1"/>
<comment type="similarity">
    <text evidence="4">Belongs to the peptidase C56 family. HSP31-like subfamily.</text>
</comment>
<dbReference type="EMBL" id="LT635758">
    <property type="protein sequence ID" value="SGZ52326.1"/>
    <property type="molecule type" value="Genomic_DNA"/>
</dbReference>
<reference evidence="9 10" key="1">
    <citation type="submission" date="2016-10" db="EMBL/GenBank/DDBJ databases">
        <authorList>
            <person name="de Groot N.N."/>
        </authorList>
    </citation>
    <scope>NUCLEOTIDE SEQUENCE [LARGE SCALE GENOMIC DNA]</scope>
    <source>
        <strain evidence="8 10">CBS 141442</strain>
        <strain evidence="7 9">PYCC 4715</strain>
    </source>
</reference>
<evidence type="ECO:0000256" key="3">
    <source>
        <dbReference type="ARBA" id="ARBA00023239"/>
    </source>
</evidence>
<dbReference type="GO" id="GO:0019243">
    <property type="term" value="P:methylglyoxal catabolic process to D-lactate via S-lactoyl-glutathione"/>
    <property type="evidence" value="ECO:0007669"/>
    <property type="project" value="TreeGrafter"/>
</dbReference>
<evidence type="ECO:0000259" key="6">
    <source>
        <dbReference type="Pfam" id="PF01965"/>
    </source>
</evidence>
<dbReference type="Pfam" id="PF01965">
    <property type="entry name" value="DJ-1_PfpI"/>
    <property type="match status" value="1"/>
</dbReference>
<evidence type="ECO:0000256" key="5">
    <source>
        <dbReference type="ARBA" id="ARBA00048082"/>
    </source>
</evidence>